<feature type="domain" description="DNA replication factor Dna2 N-terminal" evidence="21">
    <location>
        <begin position="407"/>
        <end position="622"/>
    </location>
</feature>
<dbReference type="InterPro" id="IPR041679">
    <property type="entry name" value="DNA2/NAM7-like_C"/>
</dbReference>
<dbReference type="InterPro" id="IPR041677">
    <property type="entry name" value="DNA2/NAM7_AAA_11"/>
</dbReference>
<keyword evidence="5 19" id="KW-0540">Nuclease</keyword>
<organism evidence="24 25">
    <name type="scientific">Kluyveromyces lactis (strain ATCC 8585 / CBS 2359 / DSM 70799 / NBRC 1267 / NRRL Y-1140 / WM37)</name>
    <name type="common">Yeast</name>
    <name type="synonym">Candida sphaerica</name>
    <dbReference type="NCBI Taxonomy" id="284590"/>
    <lineage>
        <taxon>Eukaryota</taxon>
        <taxon>Fungi</taxon>
        <taxon>Dikarya</taxon>
        <taxon>Ascomycota</taxon>
        <taxon>Saccharomycotina</taxon>
        <taxon>Saccharomycetes</taxon>
        <taxon>Saccharomycetales</taxon>
        <taxon>Saccharomycetaceae</taxon>
        <taxon>Kluyveromyces</taxon>
    </lineage>
</organism>
<evidence type="ECO:0000256" key="1">
    <source>
        <dbReference type="ARBA" id="ARBA00001966"/>
    </source>
</evidence>
<dbReference type="GO" id="GO:0033567">
    <property type="term" value="P:DNA replication, Okazaki fragment processing"/>
    <property type="evidence" value="ECO:0007669"/>
    <property type="project" value="UniProtKB-UniRule"/>
</dbReference>
<comment type="catalytic activity">
    <reaction evidence="18 19">
        <text>ATP + H2O = ADP + phosphate + H(+)</text>
        <dbReference type="Rhea" id="RHEA:13065"/>
        <dbReference type="ChEBI" id="CHEBI:15377"/>
        <dbReference type="ChEBI" id="CHEBI:15378"/>
        <dbReference type="ChEBI" id="CHEBI:30616"/>
        <dbReference type="ChEBI" id="CHEBI:43474"/>
        <dbReference type="ChEBI" id="CHEBI:456216"/>
        <dbReference type="EC" id="3.6.4.12"/>
    </reaction>
</comment>
<name>Q6CXV4_KLULA</name>
<evidence type="ECO:0000256" key="13">
    <source>
        <dbReference type="ARBA" id="ARBA00023014"/>
    </source>
</evidence>
<sequence>MVSTPKKKRTASVSISPFKKDTDAISVDYKGKPKKKPSKSYHFAPLNRLSSEEPILKSIPISRVRNVEAGSSVKDTVNAKTSGKTKLASKRIINSTKTRREKSTEAVPETRYSDGPSEEVIWRYSPRKIDEQLCNHYNTGNDDNNSDELSQDMPLGQSSTPLINDKFKDVIDFENMDPNSIDKECRKIAQGSPVKRGEKDVTPMRDIHEILNDLEGPKLLPPSSPICSEPVVIDDDPVENLPELASESISNHKHTTTNGIERTFTMYPPQINIDDDEDEDDSLIDILTQRFTKPVITECNEESEESDASLLELLDEEKPATLPQLQVRKIERIEVMLESEDENVEDSVKSNENQTDHLLNNKADVVERYVNLAKFPFPQRGCQRLCIFEIKEMKSPAQIILTCFNQDAGKVNLILRDPWIRFRYEQGMIIHLIEGDHFPNKRLLSNDKDPKTGLENDNLLIVYPDVLLSATAIGTAMDCERRAVLSSKFNEPGEYSLAAVLGNIIHALVQEVLKLKLLEPNQFLSKGLALEILDKVIKPFTTEVNMCGESVESVIKTISDEHLPFIIEFVNIYVTKDNSRSWIQVIGTKNKRKLSVSQIVDIEENIWSSKYGLKGYIDVTVETNVDSDGKKLLAPVEIKTGKWKSNAHEAQGLIYTLLLQDRYDIPVNLHMMLYTKLREFSLQPKILISLKHLLNLRNKLATYLQVMNEEMSDWGGPQHELPAMIQNSKCDQCFMKTSCMVLNKLSDKEQTPGLLKHEYTDLTRHLEAQGSQVLELFRSFYGKYDRLLMMEETSITSVTKDTFLMSGTDREAQTGHCISQLTIKNVQDQGNGRYLYTFCRENDIQGSFATSNAEQQETKKLKSAPPSMLSSDIHKGDYIMISNDTSGQLAIGTGHVSEIANDFIVINCARNILANNIHGDSFDRNTRQVVRSVLLKQKEPLNEKQSLTNSHRYRIDKNESATGLTLARYNLLNLFLPEVLIEAEFSPQKSGEKLQLPVKRSLGGYSRGRRLIVELSEPKWTTHAARIPTLNDSFNENQKMAIERSLTCRDYNLILGMPGTGKTSVICELVSILVNQGKSVMVTSYTNSAVDNIIMKLTSRIPRSKMVRLGSGRRVHDLVKPYCITEMLDGDNENLSEIIDAAQVVGVTCLGINDPWLQMRNGDFDYVILDEASQVSLPVAIGPLRFGYKFILVGDHYQLPPLVKNSFARDNGLQESLFEKLCHSHPQSVVELQLQYRMNAEIMSLSNVLIYGGKLQCGTDEIRRQVLQFPNNYKCSQDTWLQKAINPEQPVVILDHDGFQSTSNQQFVEQNDHGQLSNVGEANVVNEVVRELLAHGIEVDQIGVMSMYKAQMSLLKTTLEDLDIDVLTADQFQGRDKDCIIISMVRSNPDQASGVLLRDLRRINVAVSRAKKKLIIICSWKCISKIHPLKPFVDHVARNNWITKM</sequence>
<evidence type="ECO:0000256" key="2">
    <source>
        <dbReference type="ARBA" id="ARBA00007913"/>
    </source>
</evidence>
<dbReference type="GO" id="GO:0005694">
    <property type="term" value="C:chromosome"/>
    <property type="evidence" value="ECO:0007669"/>
    <property type="project" value="UniProtKB-SubCell"/>
</dbReference>
<dbReference type="InterPro" id="IPR045055">
    <property type="entry name" value="DNA2/NAM7-like"/>
</dbReference>
<dbReference type="PaxDb" id="284590-Q6CXV4"/>
<keyword evidence="3 19" id="KW-0004">4Fe-4S</keyword>
<evidence type="ECO:0000256" key="3">
    <source>
        <dbReference type="ARBA" id="ARBA00022485"/>
    </source>
</evidence>
<dbReference type="Gene3D" id="3.90.320.10">
    <property type="match status" value="1"/>
</dbReference>
<dbReference type="PANTHER" id="PTHR10887">
    <property type="entry name" value="DNA2/NAM7 HELICASE FAMILY"/>
    <property type="match status" value="1"/>
</dbReference>
<evidence type="ECO:0000259" key="21">
    <source>
        <dbReference type="Pfam" id="PF08696"/>
    </source>
</evidence>
<dbReference type="GO" id="GO:0017108">
    <property type="term" value="F:5'-flap endonuclease activity"/>
    <property type="evidence" value="ECO:0007669"/>
    <property type="project" value="UniProtKB-UniRule"/>
</dbReference>
<keyword evidence="4 19" id="KW-0235">DNA replication</keyword>
<dbReference type="STRING" id="284590.Q6CXV4"/>
<evidence type="ECO:0000259" key="23">
    <source>
        <dbReference type="Pfam" id="PF13087"/>
    </source>
</evidence>
<evidence type="ECO:0000313" key="24">
    <source>
        <dbReference type="EMBL" id="CAH02823.1"/>
    </source>
</evidence>
<evidence type="ECO:0000256" key="9">
    <source>
        <dbReference type="ARBA" id="ARBA00022801"/>
    </source>
</evidence>
<dbReference type="Gene3D" id="2.40.30.270">
    <property type="match status" value="1"/>
</dbReference>
<keyword evidence="19" id="KW-0158">Chromosome</keyword>
<evidence type="ECO:0000256" key="19">
    <source>
        <dbReference type="RuleBase" id="RU367041"/>
    </source>
</evidence>
<protein>
    <recommendedName>
        <fullName evidence="19">DNA replication ATP-dependent helicase/nuclease</fullName>
        <ecNumber evidence="19">3.1.-.-</ecNumber>
        <ecNumber evidence="19">3.6.4.12</ecNumber>
    </recommendedName>
</protein>
<dbReference type="GO" id="GO:0046872">
    <property type="term" value="F:metal ion binding"/>
    <property type="evidence" value="ECO:0007669"/>
    <property type="project" value="UniProtKB-UniRule"/>
</dbReference>
<evidence type="ECO:0000256" key="7">
    <source>
        <dbReference type="ARBA" id="ARBA00022741"/>
    </source>
</evidence>
<keyword evidence="12 19" id="KW-0408">Iron</keyword>
<dbReference type="OMA" id="NYCEAAI"/>
<dbReference type="Gene3D" id="3.40.50.300">
    <property type="entry name" value="P-loop containing nucleotide triphosphate hydrolases"/>
    <property type="match status" value="3"/>
</dbReference>
<comment type="function">
    <text evidence="19">Key enzyme involved in DNA replication and DNA repair. Involved in Okazaki fragments processing by cleaving long flaps that escape FEN1: flaps that are longer than 27 nucleotides are coated by replication protein A complex (RPA), leading to recruit DNA2 which cleaves the flap until it is too short to bind RPA and becomes a substrate for FEN1. Also involved in 5'-end resection of DNA during double-strand break (DSB) repair by mediating the cleavage of 5'-ssDNA.</text>
</comment>
<dbReference type="GO" id="GO:0017116">
    <property type="term" value="F:single-stranded DNA helicase activity"/>
    <property type="evidence" value="ECO:0007669"/>
    <property type="project" value="UniProtKB-UniRule"/>
</dbReference>
<feature type="region of interest" description="Disordered" evidence="20">
    <location>
        <begin position="849"/>
        <end position="868"/>
    </location>
</feature>
<dbReference type="InParanoid" id="Q6CXV4"/>
<dbReference type="GO" id="GO:0003677">
    <property type="term" value="F:DNA binding"/>
    <property type="evidence" value="ECO:0007669"/>
    <property type="project" value="UniProtKB-UniRule"/>
</dbReference>
<dbReference type="GO" id="GO:0005524">
    <property type="term" value="F:ATP binding"/>
    <property type="evidence" value="ECO:0007669"/>
    <property type="project" value="UniProtKB-UniRule"/>
</dbReference>
<keyword evidence="17 19" id="KW-0511">Multifunctional enzyme</keyword>
<feature type="region of interest" description="Disordered" evidence="20">
    <location>
        <begin position="137"/>
        <end position="162"/>
    </location>
</feature>
<comment type="subcellular location">
    <subcellularLocation>
        <location evidence="19">Nucleus</location>
    </subcellularLocation>
    <subcellularLocation>
        <location evidence="19">Chromosome</location>
    </subcellularLocation>
</comment>
<evidence type="ECO:0000256" key="5">
    <source>
        <dbReference type="ARBA" id="ARBA00022722"/>
    </source>
</evidence>
<dbReference type="GO" id="GO:0016887">
    <property type="term" value="F:ATP hydrolysis activity"/>
    <property type="evidence" value="ECO:0007669"/>
    <property type="project" value="RHEA"/>
</dbReference>
<dbReference type="Pfam" id="PF08696">
    <property type="entry name" value="Dna2"/>
    <property type="match status" value="1"/>
</dbReference>
<dbReference type="GO" id="GO:0051539">
    <property type="term" value="F:4 iron, 4 sulfur cluster binding"/>
    <property type="evidence" value="ECO:0007669"/>
    <property type="project" value="UniProtKB-UniRule"/>
</dbReference>
<dbReference type="EC" id="3.1.-.-" evidence="19"/>
<keyword evidence="9 19" id="KW-0378">Hydrolase</keyword>
<gene>
    <name evidence="24" type="ORF">KLLA0_A05324g</name>
</gene>
<dbReference type="Pfam" id="PF13086">
    <property type="entry name" value="AAA_11"/>
    <property type="match status" value="2"/>
</dbReference>
<evidence type="ECO:0000256" key="4">
    <source>
        <dbReference type="ARBA" id="ARBA00022705"/>
    </source>
</evidence>
<keyword evidence="7 19" id="KW-0547">Nucleotide-binding</keyword>
<evidence type="ECO:0000256" key="17">
    <source>
        <dbReference type="ARBA" id="ARBA00023268"/>
    </source>
</evidence>
<dbReference type="eggNOG" id="KOG1805">
    <property type="taxonomic scope" value="Eukaryota"/>
</dbReference>
<dbReference type="InterPro" id="IPR014808">
    <property type="entry name" value="DNA_replication_fac_Dna2_N"/>
</dbReference>
<comment type="cofactor">
    <cofactor evidence="1">
        <name>[4Fe-4S] cluster</name>
        <dbReference type="ChEBI" id="CHEBI:49883"/>
    </cofactor>
</comment>
<dbReference type="GO" id="GO:0006281">
    <property type="term" value="P:DNA repair"/>
    <property type="evidence" value="ECO:0007669"/>
    <property type="project" value="UniProtKB-KW"/>
</dbReference>
<dbReference type="EMBL" id="CR382121">
    <property type="protein sequence ID" value="CAH02823.1"/>
    <property type="molecule type" value="Genomic_DNA"/>
</dbReference>
<dbReference type="InterPro" id="IPR026851">
    <property type="entry name" value="Dna2/JHS1_DEXXQ-box"/>
</dbReference>
<evidence type="ECO:0000256" key="16">
    <source>
        <dbReference type="ARBA" id="ARBA00023242"/>
    </source>
</evidence>
<evidence type="ECO:0000259" key="22">
    <source>
        <dbReference type="Pfam" id="PF13086"/>
    </source>
</evidence>
<evidence type="ECO:0000256" key="14">
    <source>
        <dbReference type="ARBA" id="ARBA00023125"/>
    </source>
</evidence>
<evidence type="ECO:0000256" key="20">
    <source>
        <dbReference type="SAM" id="MobiDB-lite"/>
    </source>
</evidence>
<dbReference type="InterPro" id="IPR011604">
    <property type="entry name" value="PDDEXK-like_dom_sf"/>
</dbReference>
<keyword evidence="14 19" id="KW-0238">DNA-binding</keyword>
<dbReference type="CDD" id="cd18808">
    <property type="entry name" value="SF1_C_Upf1"/>
    <property type="match status" value="1"/>
</dbReference>
<evidence type="ECO:0000256" key="8">
    <source>
        <dbReference type="ARBA" id="ARBA00022763"/>
    </source>
</evidence>
<keyword evidence="15 19" id="KW-0234">DNA repair</keyword>
<keyword evidence="16 19" id="KW-0539">Nucleus</keyword>
<dbReference type="Proteomes" id="UP000000598">
    <property type="component" value="Chromosome A"/>
</dbReference>
<keyword evidence="8 19" id="KW-0227">DNA damage</keyword>
<feature type="domain" description="DNA2/NAM7 helicase-like C-terminal" evidence="23">
    <location>
        <begin position="1213"/>
        <end position="1419"/>
    </location>
</feature>
<dbReference type="InterPro" id="IPR047187">
    <property type="entry name" value="SF1_C_Upf1"/>
</dbReference>
<keyword evidence="11 19" id="KW-0067">ATP-binding</keyword>
<dbReference type="KEGG" id="kla:KLLA0_A05324g"/>
<dbReference type="CDD" id="cd18041">
    <property type="entry name" value="DEXXQc_DNA2"/>
    <property type="match status" value="1"/>
</dbReference>
<evidence type="ECO:0000256" key="12">
    <source>
        <dbReference type="ARBA" id="ARBA00023004"/>
    </source>
</evidence>
<dbReference type="GO" id="GO:0005737">
    <property type="term" value="C:cytoplasm"/>
    <property type="evidence" value="ECO:0007669"/>
    <property type="project" value="TreeGrafter"/>
</dbReference>
<dbReference type="Pfam" id="PF13087">
    <property type="entry name" value="AAA_12"/>
    <property type="match status" value="1"/>
</dbReference>
<keyword evidence="13 19" id="KW-0411">Iron-sulfur</keyword>
<keyword evidence="6 19" id="KW-0479">Metal-binding</keyword>
<accession>Q6CXV4</accession>
<dbReference type="FunCoup" id="Q6CXV4">
    <property type="interactions" value="594"/>
</dbReference>
<keyword evidence="25" id="KW-1185">Reference proteome</keyword>
<keyword evidence="10 19" id="KW-0347">Helicase</keyword>
<feature type="domain" description="DNA2/NAM7 helicase helicase" evidence="22">
    <location>
        <begin position="1034"/>
        <end position="1130"/>
    </location>
</feature>
<dbReference type="GO" id="GO:0005634">
    <property type="term" value="C:nucleus"/>
    <property type="evidence" value="ECO:0007669"/>
    <property type="project" value="UniProtKB-SubCell"/>
</dbReference>
<dbReference type="PANTHER" id="PTHR10887:SF433">
    <property type="entry name" value="DNA REPLICATION ATP-DEPENDENT HELICASE_NUCLEASE DNA2"/>
    <property type="match status" value="1"/>
</dbReference>
<evidence type="ECO:0000256" key="18">
    <source>
        <dbReference type="ARBA" id="ARBA00047995"/>
    </source>
</evidence>
<evidence type="ECO:0000256" key="11">
    <source>
        <dbReference type="ARBA" id="ARBA00022840"/>
    </source>
</evidence>
<evidence type="ECO:0000256" key="15">
    <source>
        <dbReference type="ARBA" id="ARBA00023204"/>
    </source>
</evidence>
<dbReference type="InterPro" id="IPR027417">
    <property type="entry name" value="P-loop_NTPase"/>
</dbReference>
<dbReference type="SUPFAM" id="SSF52540">
    <property type="entry name" value="P-loop containing nucleoside triphosphate hydrolases"/>
    <property type="match status" value="1"/>
</dbReference>
<comment type="similarity">
    <text evidence="2 19">Belongs to the DNA2/NAM7 helicase family.</text>
</comment>
<dbReference type="HOGENOM" id="CLU_001666_2_1_1"/>
<evidence type="ECO:0000313" key="25">
    <source>
        <dbReference type="Proteomes" id="UP000000598"/>
    </source>
</evidence>
<evidence type="ECO:0000256" key="10">
    <source>
        <dbReference type="ARBA" id="ARBA00022806"/>
    </source>
</evidence>
<dbReference type="EC" id="3.6.4.12" evidence="19"/>
<dbReference type="SMR" id="Q6CXV4"/>
<reference evidence="24 25" key="1">
    <citation type="journal article" date="2004" name="Nature">
        <title>Genome evolution in yeasts.</title>
        <authorList>
            <consortium name="Genolevures"/>
            <person name="Dujon B."/>
            <person name="Sherman D."/>
            <person name="Fischer G."/>
            <person name="Durrens P."/>
            <person name="Casaregola S."/>
            <person name="Lafontaine I."/>
            <person name="de Montigny J."/>
            <person name="Marck C."/>
            <person name="Neuveglise C."/>
            <person name="Talla E."/>
            <person name="Goffard N."/>
            <person name="Frangeul L."/>
            <person name="Aigle M."/>
            <person name="Anthouard V."/>
            <person name="Babour A."/>
            <person name="Barbe V."/>
            <person name="Barnay S."/>
            <person name="Blanchin S."/>
            <person name="Beckerich J.M."/>
            <person name="Beyne E."/>
            <person name="Bleykasten C."/>
            <person name="Boisrame A."/>
            <person name="Boyer J."/>
            <person name="Cattolico L."/>
            <person name="Confanioleri F."/>
            <person name="de Daruvar A."/>
            <person name="Despons L."/>
            <person name="Fabre E."/>
            <person name="Fairhead C."/>
            <person name="Ferry-Dumazet H."/>
            <person name="Groppi A."/>
            <person name="Hantraye F."/>
            <person name="Hennequin C."/>
            <person name="Jauniaux N."/>
            <person name="Joyet P."/>
            <person name="Kachouri R."/>
            <person name="Kerrest A."/>
            <person name="Koszul R."/>
            <person name="Lemaire M."/>
            <person name="Lesur I."/>
            <person name="Ma L."/>
            <person name="Muller H."/>
            <person name="Nicaud J.M."/>
            <person name="Nikolski M."/>
            <person name="Oztas S."/>
            <person name="Ozier-Kalogeropoulos O."/>
            <person name="Pellenz S."/>
            <person name="Potier S."/>
            <person name="Richard G.F."/>
            <person name="Straub M.L."/>
            <person name="Suleau A."/>
            <person name="Swennene D."/>
            <person name="Tekaia F."/>
            <person name="Wesolowski-Louvel M."/>
            <person name="Westhof E."/>
            <person name="Wirth B."/>
            <person name="Zeniou-Meyer M."/>
            <person name="Zivanovic I."/>
            <person name="Bolotin-Fukuhara M."/>
            <person name="Thierry A."/>
            <person name="Bouchier C."/>
            <person name="Caudron B."/>
            <person name="Scarpelli C."/>
            <person name="Gaillardin C."/>
            <person name="Weissenbach J."/>
            <person name="Wincker P."/>
            <person name="Souciet J.L."/>
        </authorList>
    </citation>
    <scope>NUCLEOTIDE SEQUENCE [LARGE SCALE GENOMIC DNA]</scope>
    <source>
        <strain evidence="25">ATCC 8585 / CBS 2359 / DSM 70799 / NBRC 1267 / NRRL Y-1140 / WM37</strain>
    </source>
</reference>
<feature type="domain" description="DNA2/NAM7 helicase helicase" evidence="22">
    <location>
        <begin position="1135"/>
        <end position="1205"/>
    </location>
</feature>
<dbReference type="GO" id="GO:0071932">
    <property type="term" value="P:replication fork reversal"/>
    <property type="evidence" value="ECO:0007669"/>
    <property type="project" value="TreeGrafter"/>
</dbReference>
<proteinExistence type="inferred from homology"/>
<evidence type="ECO:0000256" key="6">
    <source>
        <dbReference type="ARBA" id="ARBA00022723"/>
    </source>
</evidence>